<dbReference type="InterPro" id="IPR036388">
    <property type="entry name" value="WH-like_DNA-bd_sf"/>
</dbReference>
<dbReference type="PANTHER" id="PTHR33221:SF15">
    <property type="entry name" value="HTH-TYPE TRANSCRIPTIONAL REGULATOR YWGB-RELATED"/>
    <property type="match status" value="1"/>
</dbReference>
<accession>D1PQM2</accession>
<organism evidence="1 2">
    <name type="scientific">Subdoligranulum variabile DSM 15176</name>
    <dbReference type="NCBI Taxonomy" id="411471"/>
    <lineage>
        <taxon>Bacteria</taxon>
        <taxon>Bacillati</taxon>
        <taxon>Bacillota</taxon>
        <taxon>Clostridia</taxon>
        <taxon>Eubacteriales</taxon>
        <taxon>Oscillospiraceae</taxon>
        <taxon>Subdoligranulum</taxon>
    </lineage>
</organism>
<protein>
    <submittedName>
        <fullName evidence="1">Transcriptional regulator, Rrf2 family</fullName>
    </submittedName>
</protein>
<evidence type="ECO:0000313" key="2">
    <source>
        <dbReference type="Proteomes" id="UP000003438"/>
    </source>
</evidence>
<sequence>MKYSTKLSDALHILAFLSMGASQRITSAKIAESVKTNPAYIRQLMSALKKAGLLTNTQGQANAELTRNPCEITVLDVYRAIEGTKPLLHWDIDTNPDCGVGIYVQLSIADMYQEIQQAAEQKMQVITLQDILDLYHKKLEALPPEQ</sequence>
<dbReference type="RefSeq" id="WP_007048050.1">
    <property type="nucleotide sequence ID" value="NZ_GG704770.1"/>
</dbReference>
<dbReference type="GO" id="GO:0003700">
    <property type="term" value="F:DNA-binding transcription factor activity"/>
    <property type="evidence" value="ECO:0007669"/>
    <property type="project" value="TreeGrafter"/>
</dbReference>
<dbReference type="EMBL" id="ACBY02000047">
    <property type="protein sequence ID" value="EFB75002.1"/>
    <property type="molecule type" value="Genomic_DNA"/>
</dbReference>
<dbReference type="GO" id="GO:0005829">
    <property type="term" value="C:cytosol"/>
    <property type="evidence" value="ECO:0007669"/>
    <property type="project" value="TreeGrafter"/>
</dbReference>
<comment type="caution">
    <text evidence="1">The sequence shown here is derived from an EMBL/GenBank/DDBJ whole genome shotgun (WGS) entry which is preliminary data.</text>
</comment>
<dbReference type="HOGENOM" id="CLU_107144_4_2_9"/>
<dbReference type="InterPro" id="IPR036390">
    <property type="entry name" value="WH_DNA-bd_sf"/>
</dbReference>
<evidence type="ECO:0000313" key="1">
    <source>
        <dbReference type="EMBL" id="EFB75002.1"/>
    </source>
</evidence>
<dbReference type="PROSITE" id="PS51197">
    <property type="entry name" value="HTH_RRF2_2"/>
    <property type="match status" value="1"/>
</dbReference>
<dbReference type="PANTHER" id="PTHR33221">
    <property type="entry name" value="WINGED HELIX-TURN-HELIX TRANSCRIPTIONAL REGULATOR, RRF2 FAMILY"/>
    <property type="match status" value="1"/>
</dbReference>
<reference evidence="1" key="1">
    <citation type="submission" date="2009-12" db="EMBL/GenBank/DDBJ databases">
        <authorList>
            <person name="Weinstock G."/>
            <person name="Sodergren E."/>
            <person name="Clifton S."/>
            <person name="Fulton L."/>
            <person name="Fulton B."/>
            <person name="Courtney L."/>
            <person name="Fronick C."/>
            <person name="Harrison M."/>
            <person name="Strong C."/>
            <person name="Farmer C."/>
            <person name="Delahaunty K."/>
            <person name="Markovic C."/>
            <person name="Hall O."/>
            <person name="Minx P."/>
            <person name="Tomlinson C."/>
            <person name="Mitreva M."/>
            <person name="Nelson J."/>
            <person name="Hou S."/>
            <person name="Wollam A."/>
            <person name="Pepin K.H."/>
            <person name="Johnson M."/>
            <person name="Bhonagiri V."/>
            <person name="Nash W.E."/>
            <person name="Warren W."/>
            <person name="Chinwalla A."/>
            <person name="Mardis E.R."/>
            <person name="Wilson R.K."/>
        </authorList>
    </citation>
    <scope>NUCLEOTIDE SEQUENCE [LARGE SCALE GENOMIC DNA]</scope>
    <source>
        <strain evidence="1">DSM 15176</strain>
    </source>
</reference>
<dbReference type="Gene3D" id="1.10.10.10">
    <property type="entry name" value="Winged helix-like DNA-binding domain superfamily/Winged helix DNA-binding domain"/>
    <property type="match status" value="1"/>
</dbReference>
<dbReference type="AlphaFoldDB" id="D1PQM2"/>
<keyword evidence="2" id="KW-1185">Reference proteome</keyword>
<dbReference type="InterPro" id="IPR000944">
    <property type="entry name" value="Tscrpt_reg_Rrf2"/>
</dbReference>
<dbReference type="eggNOG" id="COG1959">
    <property type="taxonomic scope" value="Bacteria"/>
</dbReference>
<dbReference type="Proteomes" id="UP000003438">
    <property type="component" value="Unassembled WGS sequence"/>
</dbReference>
<dbReference type="SUPFAM" id="SSF46785">
    <property type="entry name" value="Winged helix' DNA-binding domain"/>
    <property type="match status" value="1"/>
</dbReference>
<name>D1PQM2_9FIRM</name>
<proteinExistence type="predicted"/>
<dbReference type="STRING" id="411471.SUBVAR_06691"/>
<gene>
    <name evidence="1" type="ORF">SUBVAR_06691</name>
</gene>
<dbReference type="OrthoDB" id="213028at2"/>
<dbReference type="Pfam" id="PF02082">
    <property type="entry name" value="Rrf2"/>
    <property type="match status" value="1"/>
</dbReference>